<dbReference type="SUPFAM" id="SSF47226">
    <property type="entry name" value="Histidine-containing phosphotransfer domain, HPT domain"/>
    <property type="match status" value="1"/>
</dbReference>
<evidence type="ECO:0000313" key="5">
    <source>
        <dbReference type="Proteomes" id="UP000014115"/>
    </source>
</evidence>
<feature type="modified residue" description="Phosphohistidine" evidence="2">
    <location>
        <position position="57"/>
    </location>
</feature>
<dbReference type="Proteomes" id="UP000014115">
    <property type="component" value="Unassembled WGS sequence"/>
</dbReference>
<dbReference type="PATRIC" id="fig|740709.3.peg.601"/>
<dbReference type="STRING" id="740709.A10D4_02995"/>
<dbReference type="AlphaFoldDB" id="K2KEX6"/>
<organism evidence="4 5">
    <name type="scientific">Idiomarina xiamenensis 10-D-4</name>
    <dbReference type="NCBI Taxonomy" id="740709"/>
    <lineage>
        <taxon>Bacteria</taxon>
        <taxon>Pseudomonadati</taxon>
        <taxon>Pseudomonadota</taxon>
        <taxon>Gammaproteobacteria</taxon>
        <taxon>Alteromonadales</taxon>
        <taxon>Idiomarinaceae</taxon>
        <taxon>Idiomarina</taxon>
    </lineage>
</organism>
<proteinExistence type="predicted"/>
<comment type="caution">
    <text evidence="4">The sequence shown here is derived from an EMBL/GenBank/DDBJ whole genome shotgun (WGS) entry which is preliminary data.</text>
</comment>
<dbReference type="InterPro" id="IPR008207">
    <property type="entry name" value="Sig_transdc_His_kin_Hpt_dom"/>
</dbReference>
<dbReference type="GO" id="GO:0000160">
    <property type="term" value="P:phosphorelay signal transduction system"/>
    <property type="evidence" value="ECO:0007669"/>
    <property type="project" value="UniProtKB-KW"/>
</dbReference>
<dbReference type="InterPro" id="IPR036641">
    <property type="entry name" value="HPT_dom_sf"/>
</dbReference>
<keyword evidence="2" id="KW-0597">Phosphoprotein</keyword>
<feature type="domain" description="HPt" evidence="3">
    <location>
        <begin position="18"/>
        <end position="109"/>
    </location>
</feature>
<dbReference type="Pfam" id="PF01627">
    <property type="entry name" value="Hpt"/>
    <property type="match status" value="1"/>
</dbReference>
<accession>K2KEX6</accession>
<keyword evidence="5" id="KW-1185">Reference proteome</keyword>
<dbReference type="Gene3D" id="1.20.120.160">
    <property type="entry name" value="HPT domain"/>
    <property type="match status" value="1"/>
</dbReference>
<dbReference type="eggNOG" id="COG2198">
    <property type="taxonomic scope" value="Bacteria"/>
</dbReference>
<evidence type="ECO:0000256" key="1">
    <source>
        <dbReference type="ARBA" id="ARBA00023012"/>
    </source>
</evidence>
<dbReference type="OrthoDB" id="7065606at2"/>
<name>K2KEX6_9GAMM</name>
<dbReference type="EMBL" id="AMRG01000003">
    <property type="protein sequence ID" value="EKE85277.1"/>
    <property type="molecule type" value="Genomic_DNA"/>
</dbReference>
<evidence type="ECO:0000259" key="3">
    <source>
        <dbReference type="PROSITE" id="PS50894"/>
    </source>
</evidence>
<dbReference type="RefSeq" id="WP_008487638.1">
    <property type="nucleotide sequence ID" value="NZ_AMRG01000003.1"/>
</dbReference>
<keyword evidence="1" id="KW-0902">Two-component regulatory system</keyword>
<gene>
    <name evidence="4" type="ORF">A10D4_02995</name>
</gene>
<sequence>MSDVLDTELLQQYLDALGSEGLQQTVVTFEKVIGEYVNLMAGELNAQNEEGLRRQAHKVKGACSSLGLLVLMDDMKHLEKAEWQWPEAYELLQQWPQKVPEHLAILKQWIAKQG</sequence>
<dbReference type="PROSITE" id="PS50894">
    <property type="entry name" value="HPT"/>
    <property type="match status" value="1"/>
</dbReference>
<evidence type="ECO:0000313" key="4">
    <source>
        <dbReference type="EMBL" id="EKE85277.1"/>
    </source>
</evidence>
<evidence type="ECO:0000256" key="2">
    <source>
        <dbReference type="PROSITE-ProRule" id="PRU00110"/>
    </source>
</evidence>
<reference evidence="4 5" key="1">
    <citation type="journal article" date="2012" name="J. Bacteriol.">
        <title>Genome Sequence of Idiomarina xiamenensis Type Strain 10-D-4.</title>
        <authorList>
            <person name="Lai Q."/>
            <person name="Wang L."/>
            <person name="Wang W."/>
            <person name="Shao Z."/>
        </authorList>
    </citation>
    <scope>NUCLEOTIDE SEQUENCE [LARGE SCALE GENOMIC DNA]</scope>
    <source>
        <strain evidence="4 5">10-D-4</strain>
    </source>
</reference>
<protein>
    <submittedName>
        <fullName evidence="4">Hpt domain-containing protein</fullName>
    </submittedName>
</protein>
<dbReference type="GO" id="GO:0004672">
    <property type="term" value="F:protein kinase activity"/>
    <property type="evidence" value="ECO:0007669"/>
    <property type="project" value="UniProtKB-ARBA"/>
</dbReference>